<keyword evidence="1" id="KW-0812">Transmembrane</keyword>
<sequence length="68" mass="8449">MTRYSSRKYSLITVEPVSFYICWLACLIRFCIMNQWEFVQIYMHCVQFGRWRLDVEELIRDRYSHYGP</sequence>
<keyword evidence="1" id="KW-1133">Transmembrane helix</keyword>
<dbReference type="EMBL" id="KV453940">
    <property type="protein sequence ID" value="ODV71495.1"/>
    <property type="molecule type" value="Genomic_DNA"/>
</dbReference>
<keyword evidence="1" id="KW-0472">Membrane</keyword>
<gene>
    <name evidence="2" type="ORF">CYBJADRAFT_31171</name>
</gene>
<proteinExistence type="predicted"/>
<name>A0A1E4RWN5_CYBJN</name>
<feature type="transmembrane region" description="Helical" evidence="1">
    <location>
        <begin position="12"/>
        <end position="32"/>
    </location>
</feature>
<dbReference type="Proteomes" id="UP000094389">
    <property type="component" value="Unassembled WGS sequence"/>
</dbReference>
<keyword evidence="3" id="KW-1185">Reference proteome</keyword>
<evidence type="ECO:0000313" key="2">
    <source>
        <dbReference type="EMBL" id="ODV71495.1"/>
    </source>
</evidence>
<dbReference type="GeneID" id="30992053"/>
<evidence type="ECO:0000256" key="1">
    <source>
        <dbReference type="SAM" id="Phobius"/>
    </source>
</evidence>
<dbReference type="AlphaFoldDB" id="A0A1E4RWN5"/>
<protein>
    <submittedName>
        <fullName evidence="2">Uncharacterized protein</fullName>
    </submittedName>
</protein>
<evidence type="ECO:0000313" key="3">
    <source>
        <dbReference type="Proteomes" id="UP000094389"/>
    </source>
</evidence>
<reference evidence="2 3" key="1">
    <citation type="journal article" date="2016" name="Proc. Natl. Acad. Sci. U.S.A.">
        <title>Comparative genomics of biotechnologically important yeasts.</title>
        <authorList>
            <person name="Riley R."/>
            <person name="Haridas S."/>
            <person name="Wolfe K.H."/>
            <person name="Lopes M.R."/>
            <person name="Hittinger C.T."/>
            <person name="Goeker M."/>
            <person name="Salamov A.A."/>
            <person name="Wisecaver J.H."/>
            <person name="Long T.M."/>
            <person name="Calvey C.H."/>
            <person name="Aerts A.L."/>
            <person name="Barry K.W."/>
            <person name="Choi C."/>
            <person name="Clum A."/>
            <person name="Coughlan A.Y."/>
            <person name="Deshpande S."/>
            <person name="Douglass A.P."/>
            <person name="Hanson S.J."/>
            <person name="Klenk H.-P."/>
            <person name="LaButti K.M."/>
            <person name="Lapidus A."/>
            <person name="Lindquist E.A."/>
            <person name="Lipzen A.M."/>
            <person name="Meier-Kolthoff J.P."/>
            <person name="Ohm R.A."/>
            <person name="Otillar R.P."/>
            <person name="Pangilinan J.L."/>
            <person name="Peng Y."/>
            <person name="Rokas A."/>
            <person name="Rosa C.A."/>
            <person name="Scheuner C."/>
            <person name="Sibirny A.A."/>
            <person name="Slot J.C."/>
            <person name="Stielow J.B."/>
            <person name="Sun H."/>
            <person name="Kurtzman C.P."/>
            <person name="Blackwell M."/>
            <person name="Grigoriev I.V."/>
            <person name="Jeffries T.W."/>
        </authorList>
    </citation>
    <scope>NUCLEOTIDE SEQUENCE [LARGE SCALE GENOMIC DNA]</scope>
    <source>
        <strain evidence="3">ATCC 18201 / CBS 1600 / BCRC 20928 / JCM 3617 / NBRC 0987 / NRRL Y-1542</strain>
    </source>
</reference>
<accession>A0A1E4RWN5</accession>
<organism evidence="2 3">
    <name type="scientific">Cyberlindnera jadinii (strain ATCC 18201 / CBS 1600 / BCRC 20928 / JCM 3617 / NBRC 0987 / NRRL Y-1542)</name>
    <name type="common">Torula yeast</name>
    <name type="synonym">Candida utilis</name>
    <dbReference type="NCBI Taxonomy" id="983966"/>
    <lineage>
        <taxon>Eukaryota</taxon>
        <taxon>Fungi</taxon>
        <taxon>Dikarya</taxon>
        <taxon>Ascomycota</taxon>
        <taxon>Saccharomycotina</taxon>
        <taxon>Saccharomycetes</taxon>
        <taxon>Phaffomycetales</taxon>
        <taxon>Phaffomycetaceae</taxon>
        <taxon>Cyberlindnera</taxon>
    </lineage>
</organism>
<dbReference type="RefSeq" id="XP_020068534.1">
    <property type="nucleotide sequence ID" value="XM_020217657.1"/>
</dbReference>